<comment type="caution">
    <text evidence="9">Lacks conserved residue(s) required for the propagation of feature annotation.</text>
</comment>
<keyword evidence="12" id="KW-1185">Reference proteome</keyword>
<comment type="subcellular location">
    <subcellularLocation>
        <location evidence="1 9">Cell inner membrane</location>
        <topology evidence="1 9">Multi-pass membrane protein</topology>
    </subcellularLocation>
</comment>
<dbReference type="OrthoDB" id="6385730at2"/>
<keyword evidence="6 9" id="KW-1133">Transmembrane helix</keyword>
<comment type="similarity">
    <text evidence="8 9">Belongs to the TRAP transporter small permease family.</text>
</comment>
<protein>
    <recommendedName>
        <fullName evidence="9">TRAP transporter small permease protein</fullName>
    </recommendedName>
</protein>
<accession>A0A238L3U6</accession>
<feature type="transmembrane region" description="Helical" evidence="9">
    <location>
        <begin position="83"/>
        <end position="103"/>
    </location>
</feature>
<proteinExistence type="inferred from homology"/>
<dbReference type="GO" id="GO:0022857">
    <property type="term" value="F:transmembrane transporter activity"/>
    <property type="evidence" value="ECO:0007669"/>
    <property type="project" value="UniProtKB-UniRule"/>
</dbReference>
<keyword evidence="3" id="KW-1003">Cell membrane</keyword>
<organism evidence="11 12">
    <name type="scientific">Pelagimonas varians</name>
    <dbReference type="NCBI Taxonomy" id="696760"/>
    <lineage>
        <taxon>Bacteria</taxon>
        <taxon>Pseudomonadati</taxon>
        <taxon>Pseudomonadota</taxon>
        <taxon>Alphaproteobacteria</taxon>
        <taxon>Rhodobacterales</taxon>
        <taxon>Roseobacteraceae</taxon>
        <taxon>Pelagimonas</taxon>
    </lineage>
</organism>
<keyword evidence="4 9" id="KW-0997">Cell inner membrane</keyword>
<dbReference type="PANTHER" id="PTHR35011:SF10">
    <property type="entry name" value="TRAP TRANSPORTER SMALL PERMEASE PROTEIN"/>
    <property type="match status" value="1"/>
</dbReference>
<evidence type="ECO:0000256" key="6">
    <source>
        <dbReference type="ARBA" id="ARBA00022989"/>
    </source>
</evidence>
<evidence type="ECO:0000256" key="8">
    <source>
        <dbReference type="ARBA" id="ARBA00038436"/>
    </source>
</evidence>
<evidence type="ECO:0000256" key="7">
    <source>
        <dbReference type="ARBA" id="ARBA00023136"/>
    </source>
</evidence>
<dbReference type="InterPro" id="IPR055348">
    <property type="entry name" value="DctQ"/>
</dbReference>
<comment type="subunit">
    <text evidence="9">The complex comprises the extracytoplasmic solute receptor protein and the two transmembrane proteins.</text>
</comment>
<keyword evidence="7 9" id="KW-0472">Membrane</keyword>
<dbReference type="GO" id="GO:0005886">
    <property type="term" value="C:plasma membrane"/>
    <property type="evidence" value="ECO:0007669"/>
    <property type="project" value="UniProtKB-SubCell"/>
</dbReference>
<feature type="domain" description="Tripartite ATP-independent periplasmic transporters DctQ component" evidence="10">
    <location>
        <begin position="21"/>
        <end position="147"/>
    </location>
</feature>
<evidence type="ECO:0000259" key="10">
    <source>
        <dbReference type="Pfam" id="PF04290"/>
    </source>
</evidence>
<dbReference type="InterPro" id="IPR007387">
    <property type="entry name" value="TRAP_DctQ"/>
</dbReference>
<gene>
    <name evidence="11" type="ORF">PEV8663_04280</name>
</gene>
<name>A0A238L3U6_9RHOB</name>
<dbReference type="Proteomes" id="UP000220836">
    <property type="component" value="Unassembled WGS sequence"/>
</dbReference>
<evidence type="ECO:0000256" key="2">
    <source>
        <dbReference type="ARBA" id="ARBA00022448"/>
    </source>
</evidence>
<keyword evidence="5 9" id="KW-0812">Transmembrane</keyword>
<evidence type="ECO:0000256" key="3">
    <source>
        <dbReference type="ARBA" id="ARBA00022475"/>
    </source>
</evidence>
<feature type="transmembrane region" description="Helical" evidence="9">
    <location>
        <begin position="47"/>
        <end position="71"/>
    </location>
</feature>
<dbReference type="AlphaFoldDB" id="A0A238L3U6"/>
<evidence type="ECO:0000256" key="4">
    <source>
        <dbReference type="ARBA" id="ARBA00022519"/>
    </source>
</evidence>
<dbReference type="GO" id="GO:0015740">
    <property type="term" value="P:C4-dicarboxylate transport"/>
    <property type="evidence" value="ECO:0007669"/>
    <property type="project" value="TreeGrafter"/>
</dbReference>
<dbReference type="RefSeq" id="WP_097806701.1">
    <property type="nucleotide sequence ID" value="NZ_FXYH01000022.1"/>
</dbReference>
<evidence type="ECO:0000313" key="11">
    <source>
        <dbReference type="EMBL" id="SMX49657.1"/>
    </source>
</evidence>
<dbReference type="EMBL" id="FXYH01000022">
    <property type="protein sequence ID" value="SMX49657.1"/>
    <property type="molecule type" value="Genomic_DNA"/>
</dbReference>
<evidence type="ECO:0000256" key="5">
    <source>
        <dbReference type="ARBA" id="ARBA00022692"/>
    </source>
</evidence>
<sequence length="160" mass="17685">MLKRFENMLLGLAALAVLAMGAMITLNVVLRLFGTSLPDSVVLVRELMVAGILLPLAAVTAARAHVCVEVLTNRLPDRVTQFLILIGWFIGLIAFAPMVFAGWRELSATWSSGSFFFGDLSLPKWPGRLIFFVAMVAFWLRLLLVFKTDAQAFLRGEKAE</sequence>
<dbReference type="PANTHER" id="PTHR35011">
    <property type="entry name" value="2,3-DIKETO-L-GULONATE TRAP TRANSPORTER SMALL PERMEASE PROTEIN YIAM"/>
    <property type="match status" value="1"/>
</dbReference>
<evidence type="ECO:0000256" key="9">
    <source>
        <dbReference type="RuleBase" id="RU369079"/>
    </source>
</evidence>
<evidence type="ECO:0000256" key="1">
    <source>
        <dbReference type="ARBA" id="ARBA00004429"/>
    </source>
</evidence>
<feature type="transmembrane region" description="Helical" evidence="9">
    <location>
        <begin position="125"/>
        <end position="146"/>
    </location>
</feature>
<dbReference type="Pfam" id="PF04290">
    <property type="entry name" value="DctQ"/>
    <property type="match status" value="1"/>
</dbReference>
<comment type="function">
    <text evidence="9">Part of the tripartite ATP-independent periplasmic (TRAP) transport system.</text>
</comment>
<reference evidence="11 12" key="1">
    <citation type="submission" date="2017-05" db="EMBL/GenBank/DDBJ databases">
        <authorList>
            <person name="Song R."/>
            <person name="Chenine A.L."/>
            <person name="Ruprecht R.M."/>
        </authorList>
    </citation>
    <scope>NUCLEOTIDE SEQUENCE [LARGE SCALE GENOMIC DNA]</scope>
    <source>
        <strain evidence="11 12">CECT 8663</strain>
    </source>
</reference>
<evidence type="ECO:0000313" key="12">
    <source>
        <dbReference type="Proteomes" id="UP000220836"/>
    </source>
</evidence>
<keyword evidence="2 9" id="KW-0813">Transport</keyword>